<dbReference type="AlphaFoldDB" id="A0A1Y1UV72"/>
<keyword evidence="6" id="KW-0119">Carbohydrate metabolism</keyword>
<dbReference type="GO" id="GO:0016787">
    <property type="term" value="F:hydrolase activity"/>
    <property type="evidence" value="ECO:0007669"/>
    <property type="project" value="UniProtKB-KW"/>
</dbReference>
<organism evidence="10 11">
    <name type="scientific">Piromyces finnis</name>
    <dbReference type="NCBI Taxonomy" id="1754191"/>
    <lineage>
        <taxon>Eukaryota</taxon>
        <taxon>Fungi</taxon>
        <taxon>Fungi incertae sedis</taxon>
        <taxon>Chytridiomycota</taxon>
        <taxon>Chytridiomycota incertae sedis</taxon>
        <taxon>Neocallimastigomycetes</taxon>
        <taxon>Neocallimastigales</taxon>
        <taxon>Neocallimastigaceae</taxon>
        <taxon>Piromyces</taxon>
    </lineage>
</organism>
<dbReference type="PANTHER" id="PTHR46471:SF2">
    <property type="entry name" value="CHITIN DEACETYLASE-RELATED"/>
    <property type="match status" value="1"/>
</dbReference>
<dbReference type="Gene3D" id="3.30.60.10">
    <property type="entry name" value="Endochitinase-like"/>
    <property type="match status" value="2"/>
</dbReference>
<dbReference type="PANTHER" id="PTHR46471">
    <property type="entry name" value="CHITIN DEACETYLASE"/>
    <property type="match status" value="1"/>
</dbReference>
<dbReference type="SMART" id="SM00270">
    <property type="entry name" value="ChtBD1"/>
    <property type="match status" value="2"/>
</dbReference>
<keyword evidence="2 7" id="KW-0147">Chitin-binding</keyword>
<feature type="signal peptide" evidence="8">
    <location>
        <begin position="1"/>
        <end position="19"/>
    </location>
</feature>
<evidence type="ECO:0000259" key="9">
    <source>
        <dbReference type="PROSITE" id="PS50941"/>
    </source>
</evidence>
<feature type="disulfide bond" evidence="7">
    <location>
        <begin position="224"/>
        <end position="238"/>
    </location>
</feature>
<evidence type="ECO:0000256" key="6">
    <source>
        <dbReference type="ARBA" id="ARBA00023277"/>
    </source>
</evidence>
<evidence type="ECO:0000256" key="8">
    <source>
        <dbReference type="SAM" id="SignalP"/>
    </source>
</evidence>
<protein>
    <recommendedName>
        <fullName evidence="9">Chitin-binding type-1 domain-containing protein</fullName>
    </recommendedName>
</protein>
<keyword evidence="11" id="KW-1185">Reference proteome</keyword>
<evidence type="ECO:0000256" key="7">
    <source>
        <dbReference type="PROSITE-ProRule" id="PRU00261"/>
    </source>
</evidence>
<feature type="disulfide bond" evidence="7">
    <location>
        <begin position="360"/>
        <end position="374"/>
    </location>
</feature>
<feature type="chain" id="PRO_5012463246" description="Chitin-binding type-1 domain-containing protein" evidence="8">
    <location>
        <begin position="20"/>
        <end position="386"/>
    </location>
</feature>
<evidence type="ECO:0000313" key="10">
    <source>
        <dbReference type="EMBL" id="ORX41880.1"/>
    </source>
</evidence>
<comment type="caution">
    <text evidence="10">The sequence shown here is derived from an EMBL/GenBank/DDBJ whole genome shotgun (WGS) entry which is preliminary data.</text>
</comment>
<dbReference type="GO" id="GO:0008061">
    <property type="term" value="F:chitin binding"/>
    <property type="evidence" value="ECO:0007669"/>
    <property type="project" value="UniProtKB-UniRule"/>
</dbReference>
<dbReference type="Pfam" id="PF00187">
    <property type="entry name" value="Chitin_bind_1"/>
    <property type="match status" value="2"/>
</dbReference>
<dbReference type="InterPro" id="IPR018371">
    <property type="entry name" value="Chitin-binding_1_CS"/>
</dbReference>
<keyword evidence="4 8" id="KW-0732">Signal</keyword>
<dbReference type="InterPro" id="IPR001002">
    <property type="entry name" value="Chitin-bd_1"/>
</dbReference>
<evidence type="ECO:0000256" key="3">
    <source>
        <dbReference type="ARBA" id="ARBA00022723"/>
    </source>
</evidence>
<reference evidence="10 11" key="1">
    <citation type="submission" date="2016-08" db="EMBL/GenBank/DDBJ databases">
        <title>Genomes of anaerobic fungi encode conserved fungal cellulosomes for biomass hydrolysis.</title>
        <authorList>
            <consortium name="DOE Joint Genome Institute"/>
            <person name="Haitjema C.H."/>
            <person name="Gilmore S.P."/>
            <person name="Henske J.K."/>
            <person name="Solomon K.V."/>
            <person name="De Groot R."/>
            <person name="Kuo A."/>
            <person name="Mondo S.J."/>
            <person name="Salamov A.A."/>
            <person name="Labutti K."/>
            <person name="Zhao Z."/>
            <person name="Chiniquy J."/>
            <person name="Barry K."/>
            <person name="Brewer H.M."/>
            <person name="Purvine S.O."/>
            <person name="Wright A.T."/>
            <person name="Boxma B."/>
            <person name="Van Alen T."/>
            <person name="Hackstein J.H."/>
            <person name="Baker S.E."/>
            <person name="Grigoriev I.V."/>
            <person name="O'Malley M.A."/>
        </authorList>
    </citation>
    <scope>NUCLEOTIDE SEQUENCE [LARGE SCALE GENOMIC DNA]</scope>
    <source>
        <strain evidence="11">finn</strain>
    </source>
</reference>
<gene>
    <name evidence="10" type="ORF">BCR36DRAFT_363451</name>
</gene>
<keyword evidence="7" id="KW-1015">Disulfide bond</keyword>
<keyword evidence="3" id="KW-0479">Metal-binding</keyword>
<comment type="cofactor">
    <cofactor evidence="1">
        <name>Co(2+)</name>
        <dbReference type="ChEBI" id="CHEBI:48828"/>
    </cofactor>
</comment>
<dbReference type="STRING" id="1754191.A0A1Y1UV72"/>
<accession>A0A1Y1UV72</accession>
<dbReference type="SUPFAM" id="SSF57016">
    <property type="entry name" value="Plant lectins/antimicrobial peptides"/>
    <property type="match status" value="2"/>
</dbReference>
<evidence type="ECO:0000256" key="4">
    <source>
        <dbReference type="ARBA" id="ARBA00022729"/>
    </source>
</evidence>
<reference evidence="10 11" key="2">
    <citation type="submission" date="2016-08" db="EMBL/GenBank/DDBJ databases">
        <title>Pervasive Adenine N6-methylation of Active Genes in Fungi.</title>
        <authorList>
            <consortium name="DOE Joint Genome Institute"/>
            <person name="Mondo S.J."/>
            <person name="Dannebaum R.O."/>
            <person name="Kuo R.C."/>
            <person name="Labutti K."/>
            <person name="Haridas S."/>
            <person name="Kuo A."/>
            <person name="Salamov A."/>
            <person name="Ahrendt S.R."/>
            <person name="Lipzen A."/>
            <person name="Sullivan W."/>
            <person name="Andreopoulos W.B."/>
            <person name="Clum A."/>
            <person name="Lindquist E."/>
            <person name="Daum C."/>
            <person name="Ramamoorthy G.K."/>
            <person name="Gryganskyi A."/>
            <person name="Culley D."/>
            <person name="Magnuson J.K."/>
            <person name="James T.Y."/>
            <person name="O'Malley M.A."/>
            <person name="Stajich J.E."/>
            <person name="Spatafora J.W."/>
            <person name="Visel A."/>
            <person name="Grigoriev I.V."/>
        </authorList>
    </citation>
    <scope>NUCLEOTIDE SEQUENCE [LARGE SCALE GENOMIC DNA]</scope>
    <source>
        <strain evidence="11">finn</strain>
    </source>
</reference>
<sequence length="386" mass="42434">MIAITFILFLFSIFSLGFASLKECQNELKNYSSCNFDYLKIPSEQLNQYCTSFNSSKCQKFFANPKAYVPSCYTLPDSYQMVDLILLPYKQALIQMVCEKDENNKMCNYSEILLGKKSVNDDKIFKDVINATCKNDKCRNSYINMLKAQYNLGKEGNDTKYNLPKIDLTSVQSMIAYLSSSECVNKIIVTKKVTKKTTTTTTKSTATVQRCGPKYGKCSKSTDCCSSKGYCGTTNAYCGAGCQVGYGLSKTTSTKKTTTTTKKTTTTKAKTTSTKKTTTTTKKTTTTKAKTTSTKKTTTTTKKTTTTKAKTTSTKKTTTTTKKTTKKTTTSSKKTTTIKVSTVTSRCGPSYGRCANSNLCCSKYGYCGKTSAYCDTGCQPAYGLCN</sequence>
<dbReference type="OrthoDB" id="5985073at2759"/>
<comment type="caution">
    <text evidence="7">Lacks conserved residue(s) required for the propagation of feature annotation.</text>
</comment>
<evidence type="ECO:0000256" key="5">
    <source>
        <dbReference type="ARBA" id="ARBA00022801"/>
    </source>
</evidence>
<dbReference type="GO" id="GO:0046872">
    <property type="term" value="F:metal ion binding"/>
    <property type="evidence" value="ECO:0007669"/>
    <property type="project" value="UniProtKB-KW"/>
</dbReference>
<dbReference type="EMBL" id="MCFH01000076">
    <property type="protein sequence ID" value="ORX41880.1"/>
    <property type="molecule type" value="Genomic_DNA"/>
</dbReference>
<feature type="domain" description="Chitin-binding type-1" evidence="9">
    <location>
        <begin position="208"/>
        <end position="253"/>
    </location>
</feature>
<evidence type="ECO:0000256" key="1">
    <source>
        <dbReference type="ARBA" id="ARBA00001941"/>
    </source>
</evidence>
<dbReference type="Proteomes" id="UP000193719">
    <property type="component" value="Unassembled WGS sequence"/>
</dbReference>
<proteinExistence type="predicted"/>
<keyword evidence="5" id="KW-0378">Hydrolase</keyword>
<evidence type="ECO:0000313" key="11">
    <source>
        <dbReference type="Proteomes" id="UP000193719"/>
    </source>
</evidence>
<name>A0A1Y1UV72_9FUNG</name>
<evidence type="ECO:0000256" key="2">
    <source>
        <dbReference type="ARBA" id="ARBA00022669"/>
    </source>
</evidence>
<dbReference type="InterPro" id="IPR036861">
    <property type="entry name" value="Endochitinase-like_sf"/>
</dbReference>
<dbReference type="PROSITE" id="PS00026">
    <property type="entry name" value="CHIT_BIND_I_1"/>
    <property type="match status" value="2"/>
</dbReference>
<dbReference type="PROSITE" id="PS50941">
    <property type="entry name" value="CHIT_BIND_I_2"/>
    <property type="match status" value="2"/>
</dbReference>
<feature type="domain" description="Chitin-binding type-1" evidence="9">
    <location>
        <begin position="344"/>
        <end position="386"/>
    </location>
</feature>